<evidence type="ECO:0000313" key="1">
    <source>
        <dbReference type="EMBL" id="TDD96995.1"/>
    </source>
</evidence>
<dbReference type="AlphaFoldDB" id="A0A4R5CC34"/>
<sequence>MTTITFKIDKRTKAGKAFLAMTEAFLQNVEGIEIIENVGTCDSVNEDQSSYNPDFVAEILNRSKNLDKKKLTRLNPDDVWGSIL</sequence>
<gene>
    <name evidence="1" type="ORF">E0F76_10175</name>
</gene>
<name>A0A4R5CC34_9FLAO</name>
<keyword evidence="2" id="KW-1185">Reference proteome</keyword>
<accession>A0A4R5CC34</accession>
<dbReference type="InterPro" id="IPR020271">
    <property type="entry name" value="Uncharacterised_MJ1172"/>
</dbReference>
<dbReference type="EMBL" id="SMFK01000005">
    <property type="protein sequence ID" value="TDD96995.1"/>
    <property type="molecule type" value="Genomic_DNA"/>
</dbReference>
<protein>
    <submittedName>
        <fullName evidence="1">Uncharacterized protein</fullName>
    </submittedName>
</protein>
<dbReference type="OrthoDB" id="827255at2"/>
<dbReference type="Proteomes" id="UP000295479">
    <property type="component" value="Unassembled WGS sequence"/>
</dbReference>
<reference evidence="1 2" key="1">
    <citation type="submission" date="2019-03" db="EMBL/GenBank/DDBJ databases">
        <title>Flavobacterium AR-3-4 sp. nov. isolated from arctic soil.</title>
        <authorList>
            <person name="Chaudhary D.K."/>
        </authorList>
    </citation>
    <scope>NUCLEOTIDE SEQUENCE [LARGE SCALE GENOMIC DNA]</scope>
    <source>
        <strain evidence="1 2">AR-3-4</strain>
    </source>
</reference>
<proteinExistence type="predicted"/>
<comment type="caution">
    <text evidence="1">The sequence shown here is derived from an EMBL/GenBank/DDBJ whole genome shotgun (WGS) entry which is preliminary data.</text>
</comment>
<dbReference type="Pfam" id="PF10884">
    <property type="entry name" value="DUF2683"/>
    <property type="match status" value="1"/>
</dbReference>
<organism evidence="1 2">
    <name type="scientific">Flavobacterium cellulosilyticum</name>
    <dbReference type="NCBI Taxonomy" id="2541731"/>
    <lineage>
        <taxon>Bacteria</taxon>
        <taxon>Pseudomonadati</taxon>
        <taxon>Bacteroidota</taxon>
        <taxon>Flavobacteriia</taxon>
        <taxon>Flavobacteriales</taxon>
        <taxon>Flavobacteriaceae</taxon>
        <taxon>Flavobacterium</taxon>
    </lineage>
</organism>
<evidence type="ECO:0000313" key="2">
    <source>
        <dbReference type="Proteomes" id="UP000295479"/>
    </source>
</evidence>
<dbReference type="RefSeq" id="WP_132005123.1">
    <property type="nucleotide sequence ID" value="NZ_SMFK01000005.1"/>
</dbReference>